<feature type="chain" id="PRO_5002222399" evidence="1">
    <location>
        <begin position="23"/>
        <end position="179"/>
    </location>
</feature>
<keyword evidence="3" id="KW-1185">Reference proteome</keyword>
<evidence type="ECO:0000313" key="3">
    <source>
        <dbReference type="Proteomes" id="UP000054477"/>
    </source>
</evidence>
<evidence type="ECO:0000313" key="2">
    <source>
        <dbReference type="EMBL" id="KIJ96089.1"/>
    </source>
</evidence>
<feature type="signal peptide" evidence="1">
    <location>
        <begin position="1"/>
        <end position="22"/>
    </location>
</feature>
<gene>
    <name evidence="2" type="ORF">K443DRAFT_124592</name>
</gene>
<accession>A0A0C9WKA2</accession>
<reference evidence="3" key="2">
    <citation type="submission" date="2015-01" db="EMBL/GenBank/DDBJ databases">
        <title>Evolutionary Origins and Diversification of the Mycorrhizal Mutualists.</title>
        <authorList>
            <consortium name="DOE Joint Genome Institute"/>
            <consortium name="Mycorrhizal Genomics Consortium"/>
            <person name="Kohler A."/>
            <person name="Kuo A."/>
            <person name="Nagy L.G."/>
            <person name="Floudas D."/>
            <person name="Copeland A."/>
            <person name="Barry K.W."/>
            <person name="Cichocki N."/>
            <person name="Veneault-Fourrey C."/>
            <person name="LaButti K."/>
            <person name="Lindquist E.A."/>
            <person name="Lipzen A."/>
            <person name="Lundell T."/>
            <person name="Morin E."/>
            <person name="Murat C."/>
            <person name="Riley R."/>
            <person name="Ohm R."/>
            <person name="Sun H."/>
            <person name="Tunlid A."/>
            <person name="Henrissat B."/>
            <person name="Grigoriev I.V."/>
            <person name="Hibbett D.S."/>
            <person name="Martin F."/>
        </authorList>
    </citation>
    <scope>NUCLEOTIDE SEQUENCE [LARGE SCALE GENOMIC DNA]</scope>
    <source>
        <strain evidence="3">LaAM-08-1</strain>
    </source>
</reference>
<keyword evidence="1" id="KW-0732">Signal</keyword>
<dbReference type="AlphaFoldDB" id="A0A0C9WKA2"/>
<dbReference type="EMBL" id="KN838733">
    <property type="protein sequence ID" value="KIJ96089.1"/>
    <property type="molecule type" value="Genomic_DNA"/>
</dbReference>
<proteinExistence type="predicted"/>
<evidence type="ECO:0000256" key="1">
    <source>
        <dbReference type="SAM" id="SignalP"/>
    </source>
</evidence>
<sequence>MAIPRFLILIACSIGAAQLSCAATILASVFSGSPTDCPTSFSKPTGDAAPTDIPQDGYAFNISTGPLGCPPSFPTSGLPDARLSGFRLLNLLMGDAFDKSLTPSQSDIPPTLRNAFVQPDLPEHVVLPFRSISQWLTNPAPKGKPKIPFPIARLPFDQRIGWRDADGYPTKWNYGNWIW</sequence>
<organism evidence="2 3">
    <name type="scientific">Laccaria amethystina LaAM-08-1</name>
    <dbReference type="NCBI Taxonomy" id="1095629"/>
    <lineage>
        <taxon>Eukaryota</taxon>
        <taxon>Fungi</taxon>
        <taxon>Dikarya</taxon>
        <taxon>Basidiomycota</taxon>
        <taxon>Agaricomycotina</taxon>
        <taxon>Agaricomycetes</taxon>
        <taxon>Agaricomycetidae</taxon>
        <taxon>Agaricales</taxon>
        <taxon>Agaricineae</taxon>
        <taxon>Hydnangiaceae</taxon>
        <taxon>Laccaria</taxon>
    </lineage>
</organism>
<dbReference type="HOGENOM" id="CLU_1503666_0_0_1"/>
<name>A0A0C9WKA2_9AGAR</name>
<reference evidence="2 3" key="1">
    <citation type="submission" date="2014-04" db="EMBL/GenBank/DDBJ databases">
        <authorList>
            <consortium name="DOE Joint Genome Institute"/>
            <person name="Kuo A."/>
            <person name="Kohler A."/>
            <person name="Nagy L.G."/>
            <person name="Floudas D."/>
            <person name="Copeland A."/>
            <person name="Barry K.W."/>
            <person name="Cichocki N."/>
            <person name="Veneault-Fourrey C."/>
            <person name="LaButti K."/>
            <person name="Lindquist E.A."/>
            <person name="Lipzen A."/>
            <person name="Lundell T."/>
            <person name="Morin E."/>
            <person name="Murat C."/>
            <person name="Sun H."/>
            <person name="Tunlid A."/>
            <person name="Henrissat B."/>
            <person name="Grigoriev I.V."/>
            <person name="Hibbett D.S."/>
            <person name="Martin F."/>
            <person name="Nordberg H.P."/>
            <person name="Cantor M.N."/>
            <person name="Hua S.X."/>
        </authorList>
    </citation>
    <scope>NUCLEOTIDE SEQUENCE [LARGE SCALE GENOMIC DNA]</scope>
    <source>
        <strain evidence="2 3">LaAM-08-1</strain>
    </source>
</reference>
<protein>
    <submittedName>
        <fullName evidence="2">Uncharacterized protein</fullName>
    </submittedName>
</protein>
<dbReference type="Proteomes" id="UP000054477">
    <property type="component" value="Unassembled WGS sequence"/>
</dbReference>